<feature type="compositionally biased region" description="Basic and acidic residues" evidence="1">
    <location>
        <begin position="33"/>
        <end position="45"/>
    </location>
</feature>
<reference evidence="2 3" key="1">
    <citation type="journal article" date="2012" name="Science">
        <title>The Paleozoic origin of enzymatic lignin decomposition reconstructed from 31 fungal genomes.</title>
        <authorList>
            <person name="Floudas D."/>
            <person name="Binder M."/>
            <person name="Riley R."/>
            <person name="Barry K."/>
            <person name="Blanchette R.A."/>
            <person name="Henrissat B."/>
            <person name="Martinez A.T."/>
            <person name="Otillar R."/>
            <person name="Spatafora J.W."/>
            <person name="Yadav J.S."/>
            <person name="Aerts A."/>
            <person name="Benoit I."/>
            <person name="Boyd A."/>
            <person name="Carlson A."/>
            <person name="Copeland A."/>
            <person name="Coutinho P.M."/>
            <person name="de Vries R.P."/>
            <person name="Ferreira P."/>
            <person name="Findley K."/>
            <person name="Foster B."/>
            <person name="Gaskell J."/>
            <person name="Glotzer D."/>
            <person name="Gorecki P."/>
            <person name="Heitman J."/>
            <person name="Hesse C."/>
            <person name="Hori C."/>
            <person name="Igarashi K."/>
            <person name="Jurgens J.A."/>
            <person name="Kallen N."/>
            <person name="Kersten P."/>
            <person name="Kohler A."/>
            <person name="Kuees U."/>
            <person name="Kumar T.K.A."/>
            <person name="Kuo A."/>
            <person name="LaButti K."/>
            <person name="Larrondo L.F."/>
            <person name="Lindquist E."/>
            <person name="Ling A."/>
            <person name="Lombard V."/>
            <person name="Lucas S."/>
            <person name="Lundell T."/>
            <person name="Martin R."/>
            <person name="McLaughlin D.J."/>
            <person name="Morgenstern I."/>
            <person name="Morin E."/>
            <person name="Murat C."/>
            <person name="Nagy L.G."/>
            <person name="Nolan M."/>
            <person name="Ohm R.A."/>
            <person name="Patyshakuliyeva A."/>
            <person name="Rokas A."/>
            <person name="Ruiz-Duenas F.J."/>
            <person name="Sabat G."/>
            <person name="Salamov A."/>
            <person name="Samejima M."/>
            <person name="Schmutz J."/>
            <person name="Slot J.C."/>
            <person name="St John F."/>
            <person name="Stenlid J."/>
            <person name="Sun H."/>
            <person name="Sun S."/>
            <person name="Syed K."/>
            <person name="Tsang A."/>
            <person name="Wiebenga A."/>
            <person name="Young D."/>
            <person name="Pisabarro A."/>
            <person name="Eastwood D.C."/>
            <person name="Martin F."/>
            <person name="Cullen D."/>
            <person name="Grigoriev I.V."/>
            <person name="Hibbett D.S."/>
        </authorList>
    </citation>
    <scope>NUCLEOTIDE SEQUENCE [LARGE SCALE GENOMIC DNA]</scope>
    <source>
        <strain evidence="2 3">MD-104</strain>
    </source>
</reference>
<proteinExistence type="predicted"/>
<gene>
    <name evidence="2" type="ORF">WOLCODRAFT_159562</name>
</gene>
<evidence type="ECO:0000313" key="3">
    <source>
        <dbReference type="Proteomes" id="UP000218811"/>
    </source>
</evidence>
<dbReference type="EMBL" id="KB467946">
    <property type="protein sequence ID" value="PCH38999.1"/>
    <property type="molecule type" value="Genomic_DNA"/>
</dbReference>
<evidence type="ECO:0000256" key="1">
    <source>
        <dbReference type="SAM" id="MobiDB-lite"/>
    </source>
</evidence>
<sequence>MAMAPRTDGGLKKPGATPQWVCEAPRCNPTAAGRKEKPDNRRPESMVDLRWTATTTLRSAHPTPQRLHVGCVPFLGRSRPDVARLRMRLQQKFPKKSPPATALVSEALPTSRAPPDRLGTHLGPTVQRWNVDHALYPGGSLPHSTGWAGPTVQRREVSGLRLG</sequence>
<evidence type="ECO:0000313" key="2">
    <source>
        <dbReference type="EMBL" id="PCH38999.1"/>
    </source>
</evidence>
<dbReference type="Proteomes" id="UP000218811">
    <property type="component" value="Unassembled WGS sequence"/>
</dbReference>
<feature type="region of interest" description="Disordered" evidence="1">
    <location>
        <begin position="1"/>
        <end position="45"/>
    </location>
</feature>
<protein>
    <submittedName>
        <fullName evidence="2">Uncharacterized protein</fullName>
    </submittedName>
</protein>
<feature type="compositionally biased region" description="Basic and acidic residues" evidence="1">
    <location>
        <begin position="153"/>
        <end position="163"/>
    </location>
</feature>
<organism evidence="2 3">
    <name type="scientific">Wolfiporia cocos (strain MD-104)</name>
    <name type="common">Brown rot fungus</name>
    <dbReference type="NCBI Taxonomy" id="742152"/>
    <lineage>
        <taxon>Eukaryota</taxon>
        <taxon>Fungi</taxon>
        <taxon>Dikarya</taxon>
        <taxon>Basidiomycota</taxon>
        <taxon>Agaricomycotina</taxon>
        <taxon>Agaricomycetes</taxon>
        <taxon>Polyporales</taxon>
        <taxon>Phaeolaceae</taxon>
        <taxon>Wolfiporia</taxon>
    </lineage>
</organism>
<dbReference type="AlphaFoldDB" id="A0A2H3JJN8"/>
<accession>A0A2H3JJN8</accession>
<keyword evidence="3" id="KW-1185">Reference proteome</keyword>
<name>A0A2H3JJN8_WOLCO</name>
<feature type="region of interest" description="Disordered" evidence="1">
    <location>
        <begin position="140"/>
        <end position="163"/>
    </location>
</feature>